<feature type="domain" description="BED-type" evidence="6">
    <location>
        <begin position="3"/>
        <end position="57"/>
    </location>
</feature>
<protein>
    <recommendedName>
        <fullName evidence="6">BED-type domain-containing protein</fullName>
    </recommendedName>
</protein>
<dbReference type="AlphaFoldDB" id="A0A2A4JPX1"/>
<dbReference type="Pfam" id="PF02892">
    <property type="entry name" value="zf-BED"/>
    <property type="match status" value="1"/>
</dbReference>
<dbReference type="GO" id="GO:0008270">
    <property type="term" value="F:zinc ion binding"/>
    <property type="evidence" value="ECO:0007669"/>
    <property type="project" value="UniProtKB-KW"/>
</dbReference>
<evidence type="ECO:0000256" key="4">
    <source>
        <dbReference type="PROSITE-ProRule" id="PRU00027"/>
    </source>
</evidence>
<dbReference type="InterPro" id="IPR003656">
    <property type="entry name" value="Znf_BED"/>
</dbReference>
<dbReference type="SUPFAM" id="SSF57667">
    <property type="entry name" value="beta-beta-alpha zinc fingers"/>
    <property type="match status" value="1"/>
</dbReference>
<accession>A0A2A4JPX1</accession>
<name>A0A2A4JPX1_HELVI</name>
<evidence type="ECO:0000256" key="3">
    <source>
        <dbReference type="ARBA" id="ARBA00022833"/>
    </source>
</evidence>
<keyword evidence="2 4" id="KW-0863">Zinc-finger</keyword>
<dbReference type="InterPro" id="IPR036236">
    <property type="entry name" value="Znf_C2H2_sf"/>
</dbReference>
<organism evidence="7">
    <name type="scientific">Heliothis virescens</name>
    <name type="common">Tobacco budworm moth</name>
    <dbReference type="NCBI Taxonomy" id="7102"/>
    <lineage>
        <taxon>Eukaryota</taxon>
        <taxon>Metazoa</taxon>
        <taxon>Ecdysozoa</taxon>
        <taxon>Arthropoda</taxon>
        <taxon>Hexapoda</taxon>
        <taxon>Insecta</taxon>
        <taxon>Pterygota</taxon>
        <taxon>Neoptera</taxon>
        <taxon>Endopterygota</taxon>
        <taxon>Lepidoptera</taxon>
        <taxon>Glossata</taxon>
        <taxon>Ditrysia</taxon>
        <taxon>Noctuoidea</taxon>
        <taxon>Noctuidae</taxon>
        <taxon>Heliothinae</taxon>
        <taxon>Heliothis</taxon>
    </lineage>
</organism>
<evidence type="ECO:0000259" key="6">
    <source>
        <dbReference type="PROSITE" id="PS50808"/>
    </source>
</evidence>
<comment type="caution">
    <text evidence="7">The sequence shown here is derived from an EMBL/GenBank/DDBJ whole genome shotgun (WGS) entry which is preliminary data.</text>
</comment>
<evidence type="ECO:0000256" key="2">
    <source>
        <dbReference type="ARBA" id="ARBA00022771"/>
    </source>
</evidence>
<evidence type="ECO:0000313" key="7">
    <source>
        <dbReference type="EMBL" id="PCG74115.1"/>
    </source>
</evidence>
<dbReference type="GO" id="GO:0003677">
    <property type="term" value="F:DNA binding"/>
    <property type="evidence" value="ECO:0007669"/>
    <property type="project" value="InterPro"/>
</dbReference>
<dbReference type="PROSITE" id="PS50808">
    <property type="entry name" value="ZF_BED"/>
    <property type="match status" value="1"/>
</dbReference>
<feature type="region of interest" description="Disordered" evidence="5">
    <location>
        <begin position="68"/>
        <end position="93"/>
    </location>
</feature>
<sequence>MKKCSSVVWRFFERIEENKRCVAVLCKLCETQYKFFGNTTNLRAHLINKHPIQWELSQNGTLDESHFRIEDDDTNQSSSPKRKKYTPRARKDQNVRYSVSVNKEDSAGMGAMPKIEIQRVDILENTDSDIEQEGGQATINLVQQMHGAGNSDEEWLEEDPYQITHIETYEPKRKKMKYRKIKREVASPTGLPGFYVAPKAEKTVIYDDSHKKDEYSIFGEYVANKLRKFKTPRTRGNLQQLITTILWQAEYGLYDNADAVKRVLMYSIQASEPEPTLNVDMESQIQTVQVEAEEIIEHREDPIQSNEVDLGVMN</sequence>
<gene>
    <name evidence="7" type="ORF">B5V51_13822</name>
</gene>
<evidence type="ECO:0000256" key="5">
    <source>
        <dbReference type="SAM" id="MobiDB-lite"/>
    </source>
</evidence>
<evidence type="ECO:0000256" key="1">
    <source>
        <dbReference type="ARBA" id="ARBA00022723"/>
    </source>
</evidence>
<dbReference type="EMBL" id="NWSH01000801">
    <property type="protein sequence ID" value="PCG74115.1"/>
    <property type="molecule type" value="Genomic_DNA"/>
</dbReference>
<reference evidence="7" key="1">
    <citation type="submission" date="2017-09" db="EMBL/GenBank/DDBJ databases">
        <title>Contemporary evolution of a Lepidopteran species, Heliothis virescens, in response to modern agricultural practices.</title>
        <authorList>
            <person name="Fritz M.L."/>
            <person name="Deyonke A.M."/>
            <person name="Papanicolaou A."/>
            <person name="Micinski S."/>
            <person name="Westbrook J."/>
            <person name="Gould F."/>
        </authorList>
    </citation>
    <scope>NUCLEOTIDE SEQUENCE [LARGE SCALE GENOMIC DNA]</scope>
    <source>
        <strain evidence="7">HvINT-</strain>
        <tissue evidence="7">Whole body</tissue>
    </source>
</reference>
<dbReference type="SMART" id="SM00614">
    <property type="entry name" value="ZnF_BED"/>
    <property type="match status" value="1"/>
</dbReference>
<keyword evidence="1" id="KW-0479">Metal-binding</keyword>
<proteinExistence type="predicted"/>
<keyword evidence="3" id="KW-0862">Zinc</keyword>